<proteinExistence type="predicted"/>
<dbReference type="EMBL" id="CP011797">
    <property type="protein sequence ID" value="ATX75284.1"/>
    <property type="molecule type" value="Genomic_DNA"/>
</dbReference>
<feature type="coiled-coil region" evidence="1">
    <location>
        <begin position="26"/>
        <end position="60"/>
    </location>
</feature>
<evidence type="ECO:0008006" key="4">
    <source>
        <dbReference type="Google" id="ProtNLM"/>
    </source>
</evidence>
<dbReference type="InterPro" id="IPR012662">
    <property type="entry name" value="CHP02449"/>
</dbReference>
<evidence type="ECO:0000313" key="3">
    <source>
        <dbReference type="Proteomes" id="UP000229757"/>
    </source>
</evidence>
<evidence type="ECO:0000256" key="1">
    <source>
        <dbReference type="SAM" id="Coils"/>
    </source>
</evidence>
<dbReference type="KEGG" id="rfo:REIFOR_00107"/>
<protein>
    <recommendedName>
        <fullName evidence="4">Cell division protein ZapB</fullName>
    </recommendedName>
</protein>
<evidence type="ECO:0000313" key="2">
    <source>
        <dbReference type="EMBL" id="ATX75284.1"/>
    </source>
</evidence>
<keyword evidence="1" id="KW-0175">Coiled coil</keyword>
<dbReference type="Proteomes" id="UP000229757">
    <property type="component" value="Chromosome"/>
</dbReference>
<name>A0A2K8KPK1_9GAMM</name>
<keyword evidence="3" id="KW-1185">Reference proteome</keyword>
<dbReference type="NCBIfam" id="TIGR02449">
    <property type="entry name" value="TIGR02449 family protein"/>
    <property type="match status" value="1"/>
</dbReference>
<dbReference type="AlphaFoldDB" id="A0A2K8KPK1"/>
<gene>
    <name evidence="2" type="ORF">REIFOR_00107</name>
</gene>
<reference evidence="2 3" key="1">
    <citation type="journal article" date="2017" name="Environ. Microbiol.">
        <title>Genomic and physiological analyses of 'Reinekea forsetii' reveal a versatile opportunistic lifestyle during spring algae blooms.</title>
        <authorList>
            <person name="Avci B."/>
            <person name="Hahnke R.L."/>
            <person name="Chafee M."/>
            <person name="Fischer T."/>
            <person name="Gruber-Vodicka H."/>
            <person name="Tegetmeyer H.E."/>
            <person name="Harder J."/>
            <person name="Fuchs B.M."/>
            <person name="Amann R.I."/>
            <person name="Teeling H."/>
        </authorList>
    </citation>
    <scope>NUCLEOTIDE SEQUENCE [LARGE SCALE GENOMIC DNA]</scope>
    <source>
        <strain evidence="2 3">Hel1_31_D35</strain>
    </source>
</reference>
<sequence length="90" mass="11009">MRLPCTEVYSFYRYFRIWYSMSNQDFLALEVKIDALIKEYKRLEQEKHLLQAERAAWKAERARLIKQNELARSRVETMIERLKAMEHPND</sequence>
<organism evidence="2 3">
    <name type="scientific">Reinekea forsetii</name>
    <dbReference type="NCBI Taxonomy" id="1336806"/>
    <lineage>
        <taxon>Bacteria</taxon>
        <taxon>Pseudomonadati</taxon>
        <taxon>Pseudomonadota</taxon>
        <taxon>Gammaproteobacteria</taxon>
        <taxon>Oceanospirillales</taxon>
        <taxon>Saccharospirillaceae</taxon>
        <taxon>Reinekea</taxon>
    </lineage>
</organism>
<accession>A0A2K8KPK1</accession>